<dbReference type="AlphaFoldDB" id="A0A8J7MBQ1"/>
<evidence type="ECO:0000313" key="3">
    <source>
        <dbReference type="Proteomes" id="UP000624703"/>
    </source>
</evidence>
<name>A0A8J7MBQ1_9BACT</name>
<keyword evidence="3" id="KW-1185">Reference proteome</keyword>
<feature type="chain" id="PRO_5035154354" evidence="1">
    <location>
        <begin position="21"/>
        <end position="144"/>
    </location>
</feature>
<evidence type="ECO:0000313" key="2">
    <source>
        <dbReference type="EMBL" id="MBK1790056.1"/>
    </source>
</evidence>
<organism evidence="2 3">
    <name type="scientific">Persicirhabdus sediminis</name>
    <dbReference type="NCBI Taxonomy" id="454144"/>
    <lineage>
        <taxon>Bacteria</taxon>
        <taxon>Pseudomonadati</taxon>
        <taxon>Verrucomicrobiota</taxon>
        <taxon>Verrucomicrobiia</taxon>
        <taxon>Verrucomicrobiales</taxon>
        <taxon>Verrucomicrobiaceae</taxon>
        <taxon>Persicirhabdus</taxon>
    </lineage>
</organism>
<dbReference type="Proteomes" id="UP000624703">
    <property type="component" value="Unassembled WGS sequence"/>
</dbReference>
<reference evidence="2" key="1">
    <citation type="submission" date="2021-01" db="EMBL/GenBank/DDBJ databases">
        <title>Modified the classification status of verrucomicrobia.</title>
        <authorList>
            <person name="Feng X."/>
        </authorList>
    </citation>
    <scope>NUCLEOTIDE SEQUENCE</scope>
    <source>
        <strain evidence="2">_KCTC 22039</strain>
    </source>
</reference>
<dbReference type="EMBL" id="JAENIM010000015">
    <property type="protein sequence ID" value="MBK1790056.1"/>
    <property type="molecule type" value="Genomic_DNA"/>
</dbReference>
<comment type="caution">
    <text evidence="2">The sequence shown here is derived from an EMBL/GenBank/DDBJ whole genome shotgun (WGS) entry which is preliminary data.</text>
</comment>
<keyword evidence="1" id="KW-0732">Signal</keyword>
<feature type="signal peptide" evidence="1">
    <location>
        <begin position="1"/>
        <end position="20"/>
    </location>
</feature>
<dbReference type="RefSeq" id="WP_200310098.1">
    <property type="nucleotide sequence ID" value="NZ_JAENIM010000015.1"/>
</dbReference>
<protein>
    <submittedName>
        <fullName evidence="2">Uncharacterized protein</fullName>
    </submittedName>
</protein>
<accession>A0A8J7MBQ1</accession>
<sequence length="144" mass="15934">MKKVALIIAIQCIACVFVSAQKVNPNPSFQKLISGATRVVIRDGDASRRASLEHKVYFEVNDAATIKTLMRNMVFVRGAFRNGCDCNGHPGMDWYVGDKLVAITAIKHGSGIIRNGTIAKFTPASKTWLIKWLKEHGMTDDQLK</sequence>
<proteinExistence type="predicted"/>
<gene>
    <name evidence="2" type="ORF">JIN82_02675</name>
</gene>
<evidence type="ECO:0000256" key="1">
    <source>
        <dbReference type="SAM" id="SignalP"/>
    </source>
</evidence>